<feature type="compositionally biased region" description="Basic and acidic residues" evidence="1">
    <location>
        <begin position="192"/>
        <end position="218"/>
    </location>
</feature>
<feature type="region of interest" description="Disordered" evidence="1">
    <location>
        <begin position="122"/>
        <end position="255"/>
    </location>
</feature>
<keyword evidence="3" id="KW-1185">Reference proteome</keyword>
<protein>
    <submittedName>
        <fullName evidence="2">Uncharacterized protein</fullName>
    </submittedName>
</protein>
<gene>
    <name evidence="2" type="ORF">ACAOBT_LOCUS24238</name>
</gene>
<feature type="compositionally biased region" description="Polar residues" evidence="1">
    <location>
        <begin position="9"/>
        <end position="32"/>
    </location>
</feature>
<name>A0A9P0LRR5_ACAOB</name>
<comment type="caution">
    <text evidence="2">The sequence shown here is derived from an EMBL/GenBank/DDBJ whole genome shotgun (WGS) entry which is preliminary data.</text>
</comment>
<reference evidence="2" key="1">
    <citation type="submission" date="2022-03" db="EMBL/GenBank/DDBJ databases">
        <authorList>
            <person name="Sayadi A."/>
        </authorList>
    </citation>
    <scope>NUCLEOTIDE SEQUENCE</scope>
</reference>
<feature type="compositionally biased region" description="Acidic residues" evidence="1">
    <location>
        <begin position="143"/>
        <end position="166"/>
    </location>
</feature>
<evidence type="ECO:0000313" key="3">
    <source>
        <dbReference type="Proteomes" id="UP001152888"/>
    </source>
</evidence>
<proteinExistence type="predicted"/>
<feature type="compositionally biased region" description="Basic and acidic residues" evidence="1">
    <location>
        <begin position="122"/>
        <end position="134"/>
    </location>
</feature>
<organism evidence="2 3">
    <name type="scientific">Acanthoscelides obtectus</name>
    <name type="common">Bean weevil</name>
    <name type="synonym">Bruchus obtectus</name>
    <dbReference type="NCBI Taxonomy" id="200917"/>
    <lineage>
        <taxon>Eukaryota</taxon>
        <taxon>Metazoa</taxon>
        <taxon>Ecdysozoa</taxon>
        <taxon>Arthropoda</taxon>
        <taxon>Hexapoda</taxon>
        <taxon>Insecta</taxon>
        <taxon>Pterygota</taxon>
        <taxon>Neoptera</taxon>
        <taxon>Endopterygota</taxon>
        <taxon>Coleoptera</taxon>
        <taxon>Polyphaga</taxon>
        <taxon>Cucujiformia</taxon>
        <taxon>Chrysomeloidea</taxon>
        <taxon>Chrysomelidae</taxon>
        <taxon>Bruchinae</taxon>
        <taxon>Bruchini</taxon>
        <taxon>Acanthoscelides</taxon>
    </lineage>
</organism>
<feature type="region of interest" description="Disordered" evidence="1">
    <location>
        <begin position="1"/>
        <end position="32"/>
    </location>
</feature>
<evidence type="ECO:0000256" key="1">
    <source>
        <dbReference type="SAM" id="MobiDB-lite"/>
    </source>
</evidence>
<dbReference type="Proteomes" id="UP001152888">
    <property type="component" value="Unassembled WGS sequence"/>
</dbReference>
<dbReference type="AlphaFoldDB" id="A0A9P0LRR5"/>
<accession>A0A9P0LRR5</accession>
<evidence type="ECO:0000313" key="2">
    <source>
        <dbReference type="EMBL" id="CAH1998229.1"/>
    </source>
</evidence>
<sequence>MAAAGLDMSKNSMRIPTNNINTSNHEQAETSSQVQTNEADLAMDLGENDGFSKVFSWLTNVEINTAPEENIALLASTADLVCDDSHVAMTQNECQISDATIEQKQLNLAMECTSEENRTMLTENRDPALNETHGETTSVVSFEGEEFQDDSDLDKEYVPEDEDLDSEGSSACSTVKEKEHYEPKRKRKKRGANLEKKKSSTSSKKNDTSEERNPDAHSLKVRKQKTSIKNETRLVRKERKEKRNLGLEYTTKNGETVQARRFRDLGNCKL</sequence>
<dbReference type="EMBL" id="CAKOFQ010007319">
    <property type="protein sequence ID" value="CAH1998229.1"/>
    <property type="molecule type" value="Genomic_DNA"/>
</dbReference>